<dbReference type="SUPFAM" id="SSF103473">
    <property type="entry name" value="MFS general substrate transporter"/>
    <property type="match status" value="1"/>
</dbReference>
<dbReference type="InterPro" id="IPR011701">
    <property type="entry name" value="MFS"/>
</dbReference>
<keyword evidence="4 7" id="KW-0812">Transmembrane</keyword>
<comment type="subcellular location">
    <subcellularLocation>
        <location evidence="1">Membrane</location>
        <topology evidence="1">Multi-pass membrane protein</topology>
    </subcellularLocation>
</comment>
<feature type="transmembrane region" description="Helical" evidence="7">
    <location>
        <begin position="250"/>
        <end position="271"/>
    </location>
</feature>
<dbReference type="RefSeq" id="WP_222158627.1">
    <property type="nucleotide sequence ID" value="NZ_CP081864.1"/>
</dbReference>
<dbReference type="InterPro" id="IPR036259">
    <property type="entry name" value="MFS_trans_sf"/>
</dbReference>
<feature type="transmembrane region" description="Helical" evidence="7">
    <location>
        <begin position="180"/>
        <end position="201"/>
    </location>
</feature>
<dbReference type="Proteomes" id="UP000825886">
    <property type="component" value="Chromosome"/>
</dbReference>
<evidence type="ECO:0000256" key="1">
    <source>
        <dbReference type="ARBA" id="ARBA00004141"/>
    </source>
</evidence>
<feature type="transmembrane region" description="Helical" evidence="7">
    <location>
        <begin position="382"/>
        <end position="402"/>
    </location>
</feature>
<feature type="transmembrane region" description="Helical" evidence="7">
    <location>
        <begin position="57"/>
        <end position="76"/>
    </location>
</feature>
<evidence type="ECO:0000259" key="8">
    <source>
        <dbReference type="PROSITE" id="PS50850"/>
    </source>
</evidence>
<dbReference type="Pfam" id="PF07690">
    <property type="entry name" value="MFS_1"/>
    <property type="match status" value="1"/>
</dbReference>
<feature type="domain" description="Major facilitator superfamily (MFS) profile" evidence="8">
    <location>
        <begin position="25"/>
        <end position="430"/>
    </location>
</feature>
<dbReference type="PANTHER" id="PTHR43791">
    <property type="entry name" value="PERMEASE-RELATED"/>
    <property type="match status" value="1"/>
</dbReference>
<dbReference type="PANTHER" id="PTHR43791:SF100">
    <property type="entry name" value="SUGAR TRANSPORTER"/>
    <property type="match status" value="1"/>
</dbReference>
<name>A0ABX9AP25_9ENTR</name>
<feature type="transmembrane region" description="Helical" evidence="7">
    <location>
        <begin position="117"/>
        <end position="138"/>
    </location>
</feature>
<proteinExistence type="predicted"/>
<evidence type="ECO:0000256" key="5">
    <source>
        <dbReference type="ARBA" id="ARBA00022989"/>
    </source>
</evidence>
<keyword evidence="10" id="KW-1185">Reference proteome</keyword>
<protein>
    <submittedName>
        <fullName evidence="9">MFS transporter</fullName>
    </submittedName>
</protein>
<evidence type="ECO:0000313" key="10">
    <source>
        <dbReference type="Proteomes" id="UP000825886"/>
    </source>
</evidence>
<evidence type="ECO:0000256" key="7">
    <source>
        <dbReference type="SAM" id="Phobius"/>
    </source>
</evidence>
<feature type="transmembrane region" description="Helical" evidence="7">
    <location>
        <begin position="92"/>
        <end position="111"/>
    </location>
</feature>
<keyword evidence="5 7" id="KW-1133">Transmembrane helix</keyword>
<evidence type="ECO:0000313" key="9">
    <source>
        <dbReference type="EMBL" id="QZN95535.1"/>
    </source>
</evidence>
<evidence type="ECO:0000256" key="4">
    <source>
        <dbReference type="ARBA" id="ARBA00022692"/>
    </source>
</evidence>
<feature type="transmembrane region" description="Helical" evidence="7">
    <location>
        <begin position="283"/>
        <end position="304"/>
    </location>
</feature>
<reference evidence="9 10" key="1">
    <citation type="submission" date="2021-08" db="EMBL/GenBank/DDBJ databases">
        <title>Culture and genomic analysis of Symbiopectobacterium purcellii sp. nov. gen. nov., isolated from the leafhopper Empoasca decipiens.</title>
        <authorList>
            <person name="Nadal-Jimenez P."/>
            <person name="Siozios S."/>
            <person name="Halliday N."/>
            <person name="Camara M."/>
            <person name="Hurst G.D.D."/>
        </authorList>
    </citation>
    <scope>NUCLEOTIDE SEQUENCE [LARGE SCALE GENOMIC DNA]</scope>
    <source>
        <strain evidence="9 10">SyEd1</strain>
    </source>
</reference>
<dbReference type="CDD" id="cd17319">
    <property type="entry name" value="MFS_ExuT_GudP_like"/>
    <property type="match status" value="1"/>
</dbReference>
<feature type="transmembrane region" description="Helical" evidence="7">
    <location>
        <begin position="150"/>
        <end position="174"/>
    </location>
</feature>
<keyword evidence="2" id="KW-0813">Transport</keyword>
<evidence type="ECO:0000256" key="6">
    <source>
        <dbReference type="ARBA" id="ARBA00023136"/>
    </source>
</evidence>
<gene>
    <name evidence="9" type="ORF">K6K13_20600</name>
</gene>
<evidence type="ECO:0000256" key="3">
    <source>
        <dbReference type="ARBA" id="ARBA00022475"/>
    </source>
</evidence>
<dbReference type="PROSITE" id="PS50850">
    <property type="entry name" value="MFS"/>
    <property type="match status" value="1"/>
</dbReference>
<feature type="transmembrane region" description="Helical" evidence="7">
    <location>
        <begin position="316"/>
        <end position="335"/>
    </location>
</feature>
<dbReference type="Gene3D" id="1.20.1250.20">
    <property type="entry name" value="MFS general substrate transporter like domains"/>
    <property type="match status" value="2"/>
</dbReference>
<sequence length="432" mass="47655">MENTNPAVTYNQVDATIPNARWWHIIPATILVYIVAFMDRTNIGIAIAGGMDKDLGITSSVAGAAAGIFFFGYLFLQIPGGHFAEKASAKKFIAWTIVFWGGLAMLSGFVQNTWQLMTVRFFLGVAEGGVYPAILALIGHWFPNKERARAIAFFQMNMAIAVIITSPISGWLIQNYDWRVMFIVEGLVSLALLFIWLPLVADHPKDAKWLSAQEREWIETELRNDAEENKRNQGALSKGGYKDLYRSLNLWRMVAIYFFMSAGFYGFSLWMPTLISELTKSTMTVVGLLTAVPFIFTIIGQYIFARLCDATMNRRLFTALSFFGIAISLALSVVLKENVWLSYGMLVCGGFFLNAWAGPYWSMPTLLFPTEALGGARGTINAIGSLGGFCGPYLVGLISLYLGSKMGVLTLVVSLIIAALLTLSLPKVTANK</sequence>
<dbReference type="InterPro" id="IPR020846">
    <property type="entry name" value="MFS_dom"/>
</dbReference>
<keyword evidence="6 7" id="KW-0472">Membrane</keyword>
<keyword evidence="3" id="KW-1003">Cell membrane</keyword>
<accession>A0ABX9AP25</accession>
<evidence type="ECO:0000256" key="2">
    <source>
        <dbReference type="ARBA" id="ARBA00022448"/>
    </source>
</evidence>
<dbReference type="EMBL" id="CP081864">
    <property type="protein sequence ID" value="QZN95535.1"/>
    <property type="molecule type" value="Genomic_DNA"/>
</dbReference>
<feature type="transmembrane region" description="Helical" evidence="7">
    <location>
        <begin position="341"/>
        <end position="361"/>
    </location>
</feature>
<feature type="transmembrane region" description="Helical" evidence="7">
    <location>
        <begin position="408"/>
        <end position="426"/>
    </location>
</feature>
<organism evidence="9 10">
    <name type="scientific">Symbiopectobacterium purcellii</name>
    <dbReference type="NCBI Taxonomy" id="2871826"/>
    <lineage>
        <taxon>Bacteria</taxon>
        <taxon>Pseudomonadati</taxon>
        <taxon>Pseudomonadota</taxon>
        <taxon>Gammaproteobacteria</taxon>
        <taxon>Enterobacterales</taxon>
        <taxon>Enterobacteriaceae</taxon>
    </lineage>
</organism>